<protein>
    <submittedName>
        <fullName evidence="5">HIT family protein</fullName>
    </submittedName>
</protein>
<dbReference type="Pfam" id="PF01230">
    <property type="entry name" value="HIT"/>
    <property type="match status" value="1"/>
</dbReference>
<dbReference type="InterPro" id="IPR011146">
    <property type="entry name" value="HIT-like"/>
</dbReference>
<evidence type="ECO:0000256" key="1">
    <source>
        <dbReference type="PIRSR" id="PIRSR601310-1"/>
    </source>
</evidence>
<dbReference type="GO" id="GO:0009117">
    <property type="term" value="P:nucleotide metabolic process"/>
    <property type="evidence" value="ECO:0007669"/>
    <property type="project" value="TreeGrafter"/>
</dbReference>
<dbReference type="InterPro" id="IPR036265">
    <property type="entry name" value="HIT-like_sf"/>
</dbReference>
<evidence type="ECO:0000256" key="2">
    <source>
        <dbReference type="PIRSR" id="PIRSR601310-3"/>
    </source>
</evidence>
<name>A0A5P8E6R2_9BACT</name>
<proteinExistence type="predicted"/>
<dbReference type="Gene3D" id="3.30.428.10">
    <property type="entry name" value="HIT-like"/>
    <property type="match status" value="1"/>
</dbReference>
<evidence type="ECO:0000313" key="5">
    <source>
        <dbReference type="EMBL" id="QFQ12624.1"/>
    </source>
</evidence>
<dbReference type="OrthoDB" id="9784774at2"/>
<dbReference type="GO" id="GO:0003824">
    <property type="term" value="F:catalytic activity"/>
    <property type="evidence" value="ECO:0007669"/>
    <property type="project" value="InterPro"/>
</dbReference>
<dbReference type="Proteomes" id="UP000249375">
    <property type="component" value="Chromosome"/>
</dbReference>
<accession>A0A5P8E6R2</accession>
<dbReference type="KEGG" id="alq:C7Y71_006125"/>
<dbReference type="PANTHER" id="PTHR46648">
    <property type="entry name" value="HIT FAMILY PROTEIN 1"/>
    <property type="match status" value="1"/>
</dbReference>
<evidence type="ECO:0000313" key="6">
    <source>
        <dbReference type="Proteomes" id="UP000249375"/>
    </source>
</evidence>
<reference evidence="5 6" key="1">
    <citation type="submission" date="2018-11" db="EMBL/GenBank/DDBJ databases">
        <authorList>
            <person name="Na S.W."/>
            <person name="Baik M."/>
        </authorList>
    </citation>
    <scope>NUCLEOTIDE SEQUENCE [LARGE SCALE GENOMIC DNA]</scope>
    <source>
        <strain evidence="5 6">E39</strain>
    </source>
</reference>
<feature type="active site" description="Tele-AMP-histidine intermediate" evidence="1">
    <location>
        <position position="92"/>
    </location>
</feature>
<evidence type="ECO:0000256" key="3">
    <source>
        <dbReference type="PROSITE-ProRule" id="PRU00464"/>
    </source>
</evidence>
<feature type="short sequence motif" description="Histidine triad motif" evidence="2 3">
    <location>
        <begin position="90"/>
        <end position="94"/>
    </location>
</feature>
<dbReference type="PANTHER" id="PTHR46648:SF1">
    <property type="entry name" value="ADENOSINE 5'-MONOPHOSPHORAMIDASE HNT1"/>
    <property type="match status" value="1"/>
</dbReference>
<dbReference type="AlphaFoldDB" id="A0A5P8E6R2"/>
<dbReference type="PRINTS" id="PR00332">
    <property type="entry name" value="HISTRIAD"/>
</dbReference>
<dbReference type="PROSITE" id="PS51084">
    <property type="entry name" value="HIT_2"/>
    <property type="match status" value="1"/>
</dbReference>
<dbReference type="RefSeq" id="WP_111899162.1">
    <property type="nucleotide sequence ID" value="NZ_CP033459.1"/>
</dbReference>
<dbReference type="InterPro" id="IPR001310">
    <property type="entry name" value="Histidine_triad_HIT"/>
</dbReference>
<dbReference type="EMBL" id="CP033459">
    <property type="protein sequence ID" value="QFQ12624.1"/>
    <property type="molecule type" value="Genomic_DNA"/>
</dbReference>
<sequence length="132" mass="15098">MTLFSRIVKGEIPSYKCAENDKYYAFLDINPITRGHTLVIPKREVDYFFDLTDEELAEIMLFAKDVAAAIKSVFPCKKVGMTVLGLEVNHAHIHLAPLKSEDDLDFWKEKLTLPAEEMQEIANKIFTAYTNI</sequence>
<evidence type="ECO:0000259" key="4">
    <source>
        <dbReference type="PROSITE" id="PS51084"/>
    </source>
</evidence>
<organism evidence="5 6">
    <name type="scientific">Pseudoprevotella muciniphila</name>
    <dbReference type="NCBI Taxonomy" id="2133944"/>
    <lineage>
        <taxon>Bacteria</taxon>
        <taxon>Pseudomonadati</taxon>
        <taxon>Bacteroidota</taxon>
        <taxon>Bacteroidia</taxon>
        <taxon>Bacteroidales</taxon>
        <taxon>Prevotellaceae</taxon>
        <taxon>Pseudoprevotella</taxon>
    </lineage>
</organism>
<dbReference type="SUPFAM" id="SSF54197">
    <property type="entry name" value="HIT-like"/>
    <property type="match status" value="1"/>
</dbReference>
<gene>
    <name evidence="5" type="ORF">C7Y71_006125</name>
</gene>
<feature type="domain" description="HIT" evidence="4">
    <location>
        <begin position="3"/>
        <end position="106"/>
    </location>
</feature>
<keyword evidence="6" id="KW-1185">Reference proteome</keyword>